<name>A0A4R1MLZ6_9FIRM</name>
<sequence length="113" mass="13249">MKHNNKRVCKIIDELTTFLLFVGATDININVKNREKEYLIFINSDFERKNEKQIQKLIKGITSPKQEEIEEYYWELTGESDVSGEFNLVGIMIDKAEVKVEGNHISIELMRKK</sequence>
<dbReference type="AlphaFoldDB" id="A0A4R1MLZ6"/>
<dbReference type="OrthoDB" id="9794280at2"/>
<organism evidence="1 2">
    <name type="scientific">Natranaerovirga hydrolytica</name>
    <dbReference type="NCBI Taxonomy" id="680378"/>
    <lineage>
        <taxon>Bacteria</taxon>
        <taxon>Bacillati</taxon>
        <taxon>Bacillota</taxon>
        <taxon>Clostridia</taxon>
        <taxon>Lachnospirales</taxon>
        <taxon>Natranaerovirgaceae</taxon>
        <taxon>Natranaerovirga</taxon>
    </lineage>
</organism>
<proteinExistence type="predicted"/>
<protein>
    <submittedName>
        <fullName evidence="1">Uncharacterized protein</fullName>
    </submittedName>
</protein>
<accession>A0A4R1MLZ6</accession>
<dbReference type="RefSeq" id="WP_132282743.1">
    <property type="nucleotide sequence ID" value="NZ_SMGQ01000013.1"/>
</dbReference>
<comment type="caution">
    <text evidence="1">The sequence shown here is derived from an EMBL/GenBank/DDBJ whole genome shotgun (WGS) entry which is preliminary data.</text>
</comment>
<reference evidence="1 2" key="1">
    <citation type="submission" date="2019-03" db="EMBL/GenBank/DDBJ databases">
        <title>Genomic Encyclopedia of Type Strains, Phase IV (KMG-IV): sequencing the most valuable type-strain genomes for metagenomic binning, comparative biology and taxonomic classification.</title>
        <authorList>
            <person name="Goeker M."/>
        </authorList>
    </citation>
    <scope>NUCLEOTIDE SEQUENCE [LARGE SCALE GENOMIC DNA]</scope>
    <source>
        <strain evidence="1 2">DSM 24176</strain>
    </source>
</reference>
<dbReference type="EMBL" id="SMGQ01000013">
    <property type="protein sequence ID" value="TCK92892.1"/>
    <property type="molecule type" value="Genomic_DNA"/>
</dbReference>
<keyword evidence="2" id="KW-1185">Reference proteome</keyword>
<evidence type="ECO:0000313" key="1">
    <source>
        <dbReference type="EMBL" id="TCK92892.1"/>
    </source>
</evidence>
<gene>
    <name evidence="1" type="ORF">EDC19_2048</name>
</gene>
<evidence type="ECO:0000313" key="2">
    <source>
        <dbReference type="Proteomes" id="UP000294545"/>
    </source>
</evidence>
<dbReference type="Proteomes" id="UP000294545">
    <property type="component" value="Unassembled WGS sequence"/>
</dbReference>